<organism evidence="1 2">
    <name type="scientific">Fasciola gigantica</name>
    <name type="common">Giant liver fluke</name>
    <dbReference type="NCBI Taxonomy" id="46835"/>
    <lineage>
        <taxon>Eukaryota</taxon>
        <taxon>Metazoa</taxon>
        <taxon>Spiralia</taxon>
        <taxon>Lophotrochozoa</taxon>
        <taxon>Platyhelminthes</taxon>
        <taxon>Trematoda</taxon>
        <taxon>Digenea</taxon>
        <taxon>Plagiorchiida</taxon>
        <taxon>Echinostomata</taxon>
        <taxon>Echinostomatoidea</taxon>
        <taxon>Fasciolidae</taxon>
        <taxon>Fasciola</taxon>
    </lineage>
</organism>
<name>A0A504ZA23_FASGI</name>
<dbReference type="Proteomes" id="UP000316759">
    <property type="component" value="Unassembled WGS sequence"/>
</dbReference>
<protein>
    <recommendedName>
        <fullName evidence="3">Reverse transcriptase domain-containing protein</fullName>
    </recommendedName>
</protein>
<dbReference type="AlphaFoldDB" id="A0A504ZA23"/>
<evidence type="ECO:0000313" key="1">
    <source>
        <dbReference type="EMBL" id="TPP66060.1"/>
    </source>
</evidence>
<keyword evidence="2" id="KW-1185">Reference proteome</keyword>
<sequence>MVNSSQHKLAQWLCKLIGPIRDWLSRFTVEDSFQLKTDLPDIGYRNCFLALHDVTSLFTNISVEEAVGQVCKHAHDVGFPMDELKTLLNKCVRDVQSSFNGKLYNGEPAWTDTCRCFHVNTRE</sequence>
<proteinExistence type="predicted"/>
<gene>
    <name evidence="1" type="ORF">FGIG_01054</name>
</gene>
<reference evidence="1 2" key="1">
    <citation type="submission" date="2019-04" db="EMBL/GenBank/DDBJ databases">
        <title>Annotation for the trematode Fasciola gigantica.</title>
        <authorList>
            <person name="Choi Y.-J."/>
        </authorList>
    </citation>
    <scope>NUCLEOTIDE SEQUENCE [LARGE SCALE GENOMIC DNA]</scope>
    <source>
        <strain evidence="1">Uganda_cow_1</strain>
    </source>
</reference>
<dbReference type="EMBL" id="SUNJ01002327">
    <property type="protein sequence ID" value="TPP66060.1"/>
    <property type="molecule type" value="Genomic_DNA"/>
</dbReference>
<evidence type="ECO:0008006" key="3">
    <source>
        <dbReference type="Google" id="ProtNLM"/>
    </source>
</evidence>
<dbReference type="OrthoDB" id="10029313at2759"/>
<dbReference type="STRING" id="46835.A0A504ZA23"/>
<comment type="caution">
    <text evidence="1">The sequence shown here is derived from an EMBL/GenBank/DDBJ whole genome shotgun (WGS) entry which is preliminary data.</text>
</comment>
<evidence type="ECO:0000313" key="2">
    <source>
        <dbReference type="Proteomes" id="UP000316759"/>
    </source>
</evidence>
<accession>A0A504ZA23</accession>